<accession>A0A7W7QT55</accession>
<dbReference type="RefSeq" id="WP_184721442.1">
    <property type="nucleotide sequence ID" value="NZ_JACHJP010000009.1"/>
</dbReference>
<keyword evidence="2" id="KW-0238">DNA-binding</keyword>
<feature type="domain" description="HTH marR-type" evidence="1">
    <location>
        <begin position="11"/>
        <end position="143"/>
    </location>
</feature>
<evidence type="ECO:0000313" key="2">
    <source>
        <dbReference type="EMBL" id="MBB4919325.1"/>
    </source>
</evidence>
<keyword evidence="3" id="KW-1185">Reference proteome</keyword>
<dbReference type="InterPro" id="IPR000835">
    <property type="entry name" value="HTH_MarR-typ"/>
</dbReference>
<organism evidence="2 3">
    <name type="scientific">Streptosporangium saharense</name>
    <dbReference type="NCBI Taxonomy" id="1706840"/>
    <lineage>
        <taxon>Bacteria</taxon>
        <taxon>Bacillati</taxon>
        <taxon>Actinomycetota</taxon>
        <taxon>Actinomycetes</taxon>
        <taxon>Streptosporangiales</taxon>
        <taxon>Streptosporangiaceae</taxon>
        <taxon>Streptosporangium</taxon>
    </lineage>
</organism>
<name>A0A7W7QT55_9ACTN</name>
<proteinExistence type="predicted"/>
<dbReference type="InterPro" id="IPR036390">
    <property type="entry name" value="WH_DNA-bd_sf"/>
</dbReference>
<gene>
    <name evidence="2" type="ORF">FHS44_006467</name>
</gene>
<dbReference type="SMART" id="SM00347">
    <property type="entry name" value="HTH_MARR"/>
    <property type="match status" value="1"/>
</dbReference>
<dbReference type="GO" id="GO:0003700">
    <property type="term" value="F:DNA-binding transcription factor activity"/>
    <property type="evidence" value="ECO:0007669"/>
    <property type="project" value="InterPro"/>
</dbReference>
<dbReference type="AlphaFoldDB" id="A0A7W7QT55"/>
<dbReference type="GO" id="GO:0003677">
    <property type="term" value="F:DNA binding"/>
    <property type="evidence" value="ECO:0007669"/>
    <property type="project" value="UniProtKB-KW"/>
</dbReference>
<evidence type="ECO:0000259" key="1">
    <source>
        <dbReference type="PROSITE" id="PS50995"/>
    </source>
</evidence>
<dbReference type="SUPFAM" id="SSF46785">
    <property type="entry name" value="Winged helix' DNA-binding domain"/>
    <property type="match status" value="1"/>
</dbReference>
<dbReference type="EMBL" id="JACHJP010000009">
    <property type="protein sequence ID" value="MBB4919325.1"/>
    <property type="molecule type" value="Genomic_DNA"/>
</dbReference>
<dbReference type="PROSITE" id="PS50995">
    <property type="entry name" value="HTH_MARR_2"/>
    <property type="match status" value="1"/>
</dbReference>
<comment type="caution">
    <text evidence="2">The sequence shown here is derived from an EMBL/GenBank/DDBJ whole genome shotgun (WGS) entry which is preliminary data.</text>
</comment>
<dbReference type="Proteomes" id="UP000552644">
    <property type="component" value="Unassembled WGS sequence"/>
</dbReference>
<dbReference type="PRINTS" id="PR00598">
    <property type="entry name" value="HTHMARR"/>
</dbReference>
<protein>
    <submittedName>
        <fullName evidence="2">DNA-binding MarR family transcriptional regulator</fullName>
    </submittedName>
</protein>
<dbReference type="InterPro" id="IPR039422">
    <property type="entry name" value="MarR/SlyA-like"/>
</dbReference>
<dbReference type="GO" id="GO:0006950">
    <property type="term" value="P:response to stress"/>
    <property type="evidence" value="ECO:0007669"/>
    <property type="project" value="TreeGrafter"/>
</dbReference>
<evidence type="ECO:0000313" key="3">
    <source>
        <dbReference type="Proteomes" id="UP000552644"/>
    </source>
</evidence>
<dbReference type="Gene3D" id="1.10.10.10">
    <property type="entry name" value="Winged helix-like DNA-binding domain superfamily/Winged helix DNA-binding domain"/>
    <property type="match status" value="1"/>
</dbReference>
<dbReference type="PANTHER" id="PTHR33164:SF43">
    <property type="entry name" value="HTH-TYPE TRANSCRIPTIONAL REPRESSOR YETL"/>
    <property type="match status" value="1"/>
</dbReference>
<dbReference type="PANTHER" id="PTHR33164">
    <property type="entry name" value="TRANSCRIPTIONAL REGULATOR, MARR FAMILY"/>
    <property type="match status" value="1"/>
</dbReference>
<dbReference type="InterPro" id="IPR036388">
    <property type="entry name" value="WH-like_DNA-bd_sf"/>
</dbReference>
<sequence>MATPCFSQSLLDMDVFVLSNLALALRRRMAERFAELGANRWDVAVLAVLTDHGPTVQRALGTLLGVDPSDMVDMAERLVAAGWVERERDPSDRRRYLLSVTPEGREVFERARREEARLSEALLAPLDEEDRERWRSLLRLLHGHLRSGDLDARL</sequence>
<reference evidence="2 3" key="1">
    <citation type="submission" date="2020-08" db="EMBL/GenBank/DDBJ databases">
        <title>Genomic Encyclopedia of Type Strains, Phase III (KMG-III): the genomes of soil and plant-associated and newly described type strains.</title>
        <authorList>
            <person name="Whitman W."/>
        </authorList>
    </citation>
    <scope>NUCLEOTIDE SEQUENCE [LARGE SCALE GENOMIC DNA]</scope>
    <source>
        <strain evidence="2 3">CECT 8840</strain>
    </source>
</reference>
<dbReference type="Pfam" id="PF01047">
    <property type="entry name" value="MarR"/>
    <property type="match status" value="1"/>
</dbReference>